<feature type="region of interest" description="Disordered" evidence="1">
    <location>
        <begin position="1"/>
        <end position="53"/>
    </location>
</feature>
<sequence>MPNFNTICQEGEESTEPGFIGDSDPISIKDDANPASGDSDSDDNRRRHWQKLA</sequence>
<organism evidence="2">
    <name type="scientific">uncultured bacterium B26B6</name>
    <dbReference type="NCBI Taxonomy" id="1329636"/>
    <lineage>
        <taxon>Bacteria</taxon>
        <taxon>environmental samples</taxon>
    </lineage>
</organism>
<reference evidence="2" key="1">
    <citation type="submission" date="2013-03" db="EMBL/GenBank/DDBJ databases">
        <authorList>
            <person name="Ballestriero F."/>
        </authorList>
    </citation>
    <scope>NUCLEOTIDE SEQUENCE</scope>
</reference>
<name>S4W303_9BACT</name>
<proteinExistence type="predicted"/>
<protein>
    <submittedName>
        <fullName evidence="2">Uncharacterized protein</fullName>
    </submittedName>
</protein>
<accession>S4W303</accession>
<dbReference type="AlphaFoldDB" id="S4W303"/>
<evidence type="ECO:0000313" key="2">
    <source>
        <dbReference type="EMBL" id="AGO87437.1"/>
    </source>
</evidence>
<dbReference type="EMBL" id="KC810033">
    <property type="protein sequence ID" value="AGO87437.1"/>
    <property type="molecule type" value="Genomic_DNA"/>
</dbReference>
<evidence type="ECO:0000256" key="1">
    <source>
        <dbReference type="SAM" id="MobiDB-lite"/>
    </source>
</evidence>